<keyword evidence="5" id="KW-1185">Reference proteome</keyword>
<dbReference type="eggNOG" id="COG3055">
    <property type="taxonomic scope" value="Bacteria"/>
</dbReference>
<dbReference type="InterPro" id="IPR011043">
    <property type="entry name" value="Gal_Oxase/kelch_b-propeller"/>
</dbReference>
<keyword evidence="1" id="KW-0880">Kelch repeat</keyword>
<dbReference type="GeneID" id="51867929"/>
<dbReference type="SUPFAM" id="SSF50965">
    <property type="entry name" value="Galactose oxidase, central domain"/>
    <property type="match status" value="1"/>
</dbReference>
<dbReference type="InterPro" id="IPR006652">
    <property type="entry name" value="Kelch_1"/>
</dbReference>
<proteinExistence type="predicted"/>
<dbReference type="RefSeq" id="WP_015038600.1">
    <property type="nucleotide sequence ID" value="NC_018750.1"/>
</dbReference>
<dbReference type="EMBL" id="FR845719">
    <property type="protein sequence ID" value="CCA60705.1"/>
    <property type="molecule type" value="Genomic_DNA"/>
</dbReference>
<dbReference type="SMART" id="SM00612">
    <property type="entry name" value="Kelch"/>
    <property type="match status" value="5"/>
</dbReference>
<evidence type="ECO:0000256" key="3">
    <source>
        <dbReference type="SAM" id="MobiDB-lite"/>
    </source>
</evidence>
<sequence>MRTLLADGGELTTHPSTSSLARTTPSVSGRWTPAGDLPFPFVMLHGQEDGPVRLRDGRVLFAGGAGPRLRTLDGAALFDPADNRWTVTDPLRQARRMQSFTSLADGQVLAAGGITGPQAYPPPALPTAELYDPATETWTLTGALHEPRHSHTATLLPDGRVLVAGGQRPRDARAPHTLASAELYEPDTGTWTPTGDMADARWHHQAVLLHDGRVLVAGGLTDTGRSKSATIALCELYDPTTGRWSPTGALRDARCAHQTLLLPDGTVLTLGGFGPHAADDGRYDPYSLAGVERYDPVAEEWSPEPPLPWGRGHHRALLLATGEVLVCGGCDHACQDVGHAATLRYDPGARHWSLAGPMGTGRWVFGAVLLDDGRVLAAGGLARMGAAAPAIGADLPASTTEVFTP</sequence>
<dbReference type="PANTHER" id="PTHR46344">
    <property type="entry name" value="OS02G0202900 PROTEIN"/>
    <property type="match status" value="1"/>
</dbReference>
<dbReference type="HOGENOM" id="CLU_050826_0_0_11"/>
<protein>
    <submittedName>
        <fullName evidence="4">Putative Ig</fullName>
    </submittedName>
</protein>
<feature type="region of interest" description="Disordered" evidence="3">
    <location>
        <begin position="1"/>
        <end position="29"/>
    </location>
</feature>
<name>F2R306_STRVP</name>
<dbReference type="Proteomes" id="UP000006854">
    <property type="component" value="Chromosome"/>
</dbReference>
<evidence type="ECO:0000256" key="2">
    <source>
        <dbReference type="ARBA" id="ARBA00022737"/>
    </source>
</evidence>
<accession>F2R306</accession>
<dbReference type="KEGG" id="sve:SVEN_7419"/>
<dbReference type="PANTHER" id="PTHR46344:SF27">
    <property type="entry name" value="KELCH REPEAT SUPERFAMILY PROTEIN"/>
    <property type="match status" value="1"/>
</dbReference>
<evidence type="ECO:0000313" key="4">
    <source>
        <dbReference type="EMBL" id="CCA60705.1"/>
    </source>
</evidence>
<feature type="compositionally biased region" description="Polar residues" evidence="3">
    <location>
        <begin position="13"/>
        <end position="29"/>
    </location>
</feature>
<gene>
    <name evidence="4" type="ordered locus">SVEN_7419</name>
</gene>
<dbReference type="AlphaFoldDB" id="F2R306"/>
<organism evidence="4 5">
    <name type="scientific">Streptomyces venezuelae (strain ATCC 10712 / CBS 650.69 / DSM 40230 / JCM 4526 / NBRC 13096 / PD 04745)</name>
    <dbReference type="NCBI Taxonomy" id="953739"/>
    <lineage>
        <taxon>Bacteria</taxon>
        <taxon>Bacillati</taxon>
        <taxon>Actinomycetota</taxon>
        <taxon>Actinomycetes</taxon>
        <taxon>Kitasatosporales</taxon>
        <taxon>Streptomycetaceae</taxon>
        <taxon>Streptomyces</taxon>
    </lineage>
</organism>
<reference evidence="4 5" key="1">
    <citation type="journal article" date="2011" name="BMC Genomics">
        <title>Genome-wide analysis of the role of GlnR in Streptomyces venezuelae provides new insights into global nitrogen regulation in actinomycetes.</title>
        <authorList>
            <person name="Pullan S.T."/>
            <person name="Bibb M.J."/>
            <person name="Merrick M."/>
        </authorList>
    </citation>
    <scope>NUCLEOTIDE SEQUENCE [LARGE SCALE GENOMIC DNA]</scope>
    <source>
        <strain evidence="5">ATCC 10712 / CBS 650.69 / DSM 40230 / JCM 4526 / NBRC 13096 / PD 04745</strain>
    </source>
</reference>
<dbReference type="PATRIC" id="fig|953739.5.peg.2648"/>
<evidence type="ECO:0000313" key="5">
    <source>
        <dbReference type="Proteomes" id="UP000006854"/>
    </source>
</evidence>
<evidence type="ECO:0000256" key="1">
    <source>
        <dbReference type="ARBA" id="ARBA00022441"/>
    </source>
</evidence>
<dbReference type="OrthoDB" id="535891at2"/>
<dbReference type="Gene3D" id="2.130.10.80">
    <property type="entry name" value="Galactose oxidase/kelch, beta-propeller"/>
    <property type="match status" value="4"/>
</dbReference>
<dbReference type="STRING" id="953739.SVEN_7419"/>
<keyword evidence="2" id="KW-0677">Repeat</keyword>
<dbReference type="InterPro" id="IPR037293">
    <property type="entry name" value="Gal_Oxidase_central_sf"/>
</dbReference>